<dbReference type="Pfam" id="PF17963">
    <property type="entry name" value="Big_9"/>
    <property type="match status" value="2"/>
</dbReference>
<dbReference type="Proteomes" id="UP000746584">
    <property type="component" value="Unassembled WGS sequence"/>
</dbReference>
<organism evidence="2 4">
    <name type="scientific">Curtobacterium luteum</name>
    <dbReference type="NCBI Taxonomy" id="33881"/>
    <lineage>
        <taxon>Bacteria</taxon>
        <taxon>Bacillati</taxon>
        <taxon>Actinomycetota</taxon>
        <taxon>Actinomycetes</taxon>
        <taxon>Micrococcales</taxon>
        <taxon>Microbacteriaceae</taxon>
        <taxon>Curtobacterium</taxon>
    </lineage>
</organism>
<sequence>MFRGQQEAGGRGRLRVVAGSALLLALALVVPQALPGGTAAPAVAASVRQAAGSGTTTGQTGGSGAGGQTGSDPVRIAVPYVGTAEVPLGDGWAIVDCGRVNVPTGVGATCTSDSLTLTSKGYRPDFGTVAMTVPERNGSLDLDVTHLVSLAPPTPPTVAEQTYDYPFEEGTTASVPYSDLGVRCDGCAAGPRTRVVSAKPAGVVATVTSTGLVVRPPASWTGTTSVRLRVTDDQGQRSSATVRVVFVAAGTSDPLAQDTVRRLGRDGVLRIDLADLATAREGRVRFSDCGSAVAGTVVCTDAGVATYRPSGSMTRADQFSFHVRTDSGDQATGTVTVLPRSGSRTAATATETGVRYPATGLQTGLGTPSAHSVVATLPSEDDAAATDRAGLLTSLLPALDRITEGSR</sequence>
<dbReference type="EMBL" id="BMOI01000003">
    <property type="protein sequence ID" value="GGK94075.1"/>
    <property type="molecule type" value="Genomic_DNA"/>
</dbReference>
<evidence type="ECO:0000313" key="5">
    <source>
        <dbReference type="Proteomes" id="UP000746584"/>
    </source>
</evidence>
<evidence type="ECO:0000256" key="1">
    <source>
        <dbReference type="SAM" id="MobiDB-lite"/>
    </source>
</evidence>
<feature type="compositionally biased region" description="Gly residues" evidence="1">
    <location>
        <begin position="59"/>
        <end position="69"/>
    </location>
</feature>
<evidence type="ECO:0000313" key="3">
    <source>
        <dbReference type="EMBL" id="MBM7803108.1"/>
    </source>
</evidence>
<dbReference type="RefSeq" id="WP_175328307.1">
    <property type="nucleotide sequence ID" value="NZ_BMOI01000003.1"/>
</dbReference>
<dbReference type="AlphaFoldDB" id="A0A8H9G8G2"/>
<comment type="caution">
    <text evidence="2">The sequence shown here is derived from an EMBL/GenBank/DDBJ whole genome shotgun (WGS) entry which is preliminary data.</text>
</comment>
<evidence type="ECO:0000313" key="2">
    <source>
        <dbReference type="EMBL" id="GGK94075.1"/>
    </source>
</evidence>
<dbReference type="Proteomes" id="UP000648535">
    <property type="component" value="Unassembled WGS sequence"/>
</dbReference>
<feature type="region of interest" description="Disordered" evidence="1">
    <location>
        <begin position="52"/>
        <end position="72"/>
    </location>
</feature>
<protein>
    <submittedName>
        <fullName evidence="2">Uncharacterized protein</fullName>
    </submittedName>
</protein>
<gene>
    <name evidence="2" type="ORF">GCM10009769_10170</name>
    <name evidence="3" type="ORF">JOE58_002359</name>
</gene>
<dbReference type="EMBL" id="JAFBCG010000001">
    <property type="protein sequence ID" value="MBM7803108.1"/>
    <property type="molecule type" value="Genomic_DNA"/>
</dbReference>
<accession>A0A8H9G8G2</accession>
<proteinExistence type="predicted"/>
<evidence type="ECO:0000313" key="4">
    <source>
        <dbReference type="Proteomes" id="UP000648535"/>
    </source>
</evidence>
<keyword evidence="5" id="KW-1185">Reference proteome</keyword>
<reference evidence="2" key="2">
    <citation type="submission" date="2020-09" db="EMBL/GenBank/DDBJ databases">
        <authorList>
            <person name="Sun Q."/>
            <person name="Ohkuma M."/>
        </authorList>
    </citation>
    <scope>NUCLEOTIDE SEQUENCE</scope>
    <source>
        <strain evidence="2">JCM 1480</strain>
    </source>
</reference>
<reference evidence="2" key="1">
    <citation type="journal article" date="2014" name="Int. J. Syst. Evol. Microbiol.">
        <title>Complete genome sequence of Corynebacterium casei LMG S-19264T (=DSM 44701T), isolated from a smear-ripened cheese.</title>
        <authorList>
            <consortium name="US DOE Joint Genome Institute (JGI-PGF)"/>
            <person name="Walter F."/>
            <person name="Albersmeier A."/>
            <person name="Kalinowski J."/>
            <person name="Ruckert C."/>
        </authorList>
    </citation>
    <scope>NUCLEOTIDE SEQUENCE</scope>
    <source>
        <strain evidence="2">JCM 1480</strain>
    </source>
</reference>
<reference evidence="3 5" key="3">
    <citation type="submission" date="2021-01" db="EMBL/GenBank/DDBJ databases">
        <title>Sequencing the genomes of 1000 actinobacteria strains.</title>
        <authorList>
            <person name="Klenk H.-P."/>
        </authorList>
    </citation>
    <scope>NUCLEOTIDE SEQUENCE [LARGE SCALE GENOMIC DNA]</scope>
    <source>
        <strain evidence="3 5">DSM 20542</strain>
    </source>
</reference>
<name>A0A8H9G8G2_9MICO</name>